<dbReference type="InterPro" id="IPR036390">
    <property type="entry name" value="WH_DNA-bd_sf"/>
</dbReference>
<sequence length="117" mass="13784">MKNVAQDLNCPIMKFVDILSGKWTIPILYRLIQQQEPLRFGELLQILQPITQKELSKHLKHFVLLGLVERRHYPEIPPRVEYQITTLGLTMQQPLNALSDWMQQNADQLMENKKIHV</sequence>
<evidence type="ECO:0000256" key="1">
    <source>
        <dbReference type="ARBA" id="ARBA00023015"/>
    </source>
</evidence>
<evidence type="ECO:0000256" key="3">
    <source>
        <dbReference type="ARBA" id="ARBA00023163"/>
    </source>
</evidence>
<keyword evidence="6" id="KW-1185">Reference proteome</keyword>
<dbReference type="Proteomes" id="UP000196536">
    <property type="component" value="Unassembled WGS sequence"/>
</dbReference>
<dbReference type="Gene3D" id="1.10.10.10">
    <property type="entry name" value="Winged helix-like DNA-binding domain superfamily/Winged helix DNA-binding domain"/>
    <property type="match status" value="1"/>
</dbReference>
<feature type="domain" description="HTH hxlR-type" evidence="4">
    <location>
        <begin position="10"/>
        <end position="110"/>
    </location>
</feature>
<dbReference type="Pfam" id="PF01638">
    <property type="entry name" value="HxlR"/>
    <property type="match status" value="1"/>
</dbReference>
<dbReference type="OrthoDB" id="9807069at2"/>
<protein>
    <submittedName>
        <fullName evidence="5">Transcriptional regulator</fullName>
    </submittedName>
</protein>
<gene>
    <name evidence="5" type="ORF">CAP51_03895</name>
</gene>
<comment type="caution">
    <text evidence="5">The sequence shown here is derived from an EMBL/GenBank/DDBJ whole genome shotgun (WGS) entry which is preliminary data.</text>
</comment>
<dbReference type="PANTHER" id="PTHR33204">
    <property type="entry name" value="TRANSCRIPTIONAL REGULATOR, MARR FAMILY"/>
    <property type="match status" value="1"/>
</dbReference>
<dbReference type="AlphaFoldDB" id="A0A1Z9Z2U3"/>
<keyword evidence="1" id="KW-0805">Transcription regulation</keyword>
<accession>A0A1Z9Z2U3</accession>
<evidence type="ECO:0000313" key="6">
    <source>
        <dbReference type="Proteomes" id="UP000196536"/>
    </source>
</evidence>
<keyword evidence="2" id="KW-0238">DNA-binding</keyword>
<keyword evidence="3" id="KW-0804">Transcription</keyword>
<dbReference type="GO" id="GO:0003677">
    <property type="term" value="F:DNA binding"/>
    <property type="evidence" value="ECO:0007669"/>
    <property type="project" value="UniProtKB-KW"/>
</dbReference>
<evidence type="ECO:0000313" key="5">
    <source>
        <dbReference type="EMBL" id="OUY08766.1"/>
    </source>
</evidence>
<dbReference type="EMBL" id="NEXX01000001">
    <property type="protein sequence ID" value="OUY08766.1"/>
    <property type="molecule type" value="Genomic_DNA"/>
</dbReference>
<dbReference type="PROSITE" id="PS51118">
    <property type="entry name" value="HTH_HXLR"/>
    <property type="match status" value="1"/>
</dbReference>
<dbReference type="InterPro" id="IPR002577">
    <property type="entry name" value="HTH_HxlR"/>
</dbReference>
<name>A0A1Z9Z2U3_9GAMM</name>
<evidence type="ECO:0000259" key="4">
    <source>
        <dbReference type="PROSITE" id="PS51118"/>
    </source>
</evidence>
<reference evidence="5 6" key="1">
    <citation type="submission" date="2017-05" db="EMBL/GenBank/DDBJ databases">
        <title>Acinetobacter populi ANC 5415 (= PBJ7), whole genome shotgun sequencing project.</title>
        <authorList>
            <person name="Nemec A."/>
            <person name="Radolfova-Krizova L."/>
        </authorList>
    </citation>
    <scope>NUCLEOTIDE SEQUENCE [LARGE SCALE GENOMIC DNA]</scope>
    <source>
        <strain evidence="5 6">PBJ7</strain>
    </source>
</reference>
<dbReference type="RefSeq" id="WP_087619428.1">
    <property type="nucleotide sequence ID" value="NZ_NEXX01000001.1"/>
</dbReference>
<proteinExistence type="predicted"/>
<dbReference type="InterPro" id="IPR036388">
    <property type="entry name" value="WH-like_DNA-bd_sf"/>
</dbReference>
<evidence type="ECO:0000256" key="2">
    <source>
        <dbReference type="ARBA" id="ARBA00023125"/>
    </source>
</evidence>
<organism evidence="5 6">
    <name type="scientific">Acinetobacter populi</name>
    <dbReference type="NCBI Taxonomy" id="1582270"/>
    <lineage>
        <taxon>Bacteria</taxon>
        <taxon>Pseudomonadati</taxon>
        <taxon>Pseudomonadota</taxon>
        <taxon>Gammaproteobacteria</taxon>
        <taxon>Moraxellales</taxon>
        <taxon>Moraxellaceae</taxon>
        <taxon>Acinetobacter</taxon>
    </lineage>
</organism>
<dbReference type="SUPFAM" id="SSF46785">
    <property type="entry name" value="Winged helix' DNA-binding domain"/>
    <property type="match status" value="1"/>
</dbReference>
<dbReference type="PANTHER" id="PTHR33204:SF37">
    <property type="entry name" value="HTH-TYPE TRANSCRIPTIONAL REGULATOR YODB"/>
    <property type="match status" value="1"/>
</dbReference>